<keyword evidence="10" id="KW-0520">NAD</keyword>
<evidence type="ECO:0000256" key="12">
    <source>
        <dbReference type="HAMAP-Rule" id="MF_00224"/>
    </source>
</evidence>
<dbReference type="PANTHER" id="PTHR48109">
    <property type="entry name" value="DIHYDROOROTATE DEHYDROGENASE (QUINONE), MITOCHONDRIAL-RELATED"/>
    <property type="match status" value="1"/>
</dbReference>
<feature type="binding site" evidence="12">
    <location>
        <begin position="71"/>
        <end position="75"/>
    </location>
    <ligand>
        <name>substrate</name>
    </ligand>
</feature>
<feature type="binding site" evidence="12">
    <location>
        <position position="193"/>
    </location>
    <ligand>
        <name>FMN</name>
        <dbReference type="ChEBI" id="CHEBI:58210"/>
    </ligand>
</feature>
<comment type="cofactor">
    <cofactor evidence="12">
        <name>FMN</name>
        <dbReference type="ChEBI" id="CHEBI:58210"/>
    </cofactor>
    <text evidence="12">Binds 1 FMN per subunit.</text>
</comment>
<feature type="binding site" evidence="12">
    <location>
        <position position="101"/>
    </location>
    <ligand>
        <name>FMN</name>
        <dbReference type="ChEBI" id="CHEBI:58210"/>
    </ligand>
</feature>
<dbReference type="NCBIfam" id="TIGR01037">
    <property type="entry name" value="pyrD_sub1_fam"/>
    <property type="match status" value="1"/>
</dbReference>
<feature type="binding site" evidence="12">
    <location>
        <position position="167"/>
    </location>
    <ligand>
        <name>FMN</name>
        <dbReference type="ChEBI" id="CHEBI:58210"/>
    </ligand>
</feature>
<dbReference type="OrthoDB" id="9794954at2"/>
<protein>
    <recommendedName>
        <fullName evidence="12">Dihydroorotate dehydrogenase</fullName>
        <shortName evidence="12">DHOD</shortName>
        <shortName evidence="12">DHODase</shortName>
        <shortName evidence="12">DHOdehase</shortName>
        <ecNumber evidence="12">1.3.-.-</ecNumber>
    </recommendedName>
</protein>
<feature type="binding site" evidence="12">
    <location>
        <begin position="267"/>
        <end position="268"/>
    </location>
    <ligand>
        <name>FMN</name>
        <dbReference type="ChEBI" id="CHEBI:58210"/>
    </ligand>
</feature>
<feature type="binding site" evidence="12">
    <location>
        <position position="129"/>
    </location>
    <ligand>
        <name>substrate</name>
    </ligand>
</feature>
<evidence type="ECO:0000259" key="13">
    <source>
        <dbReference type="Pfam" id="PF01180"/>
    </source>
</evidence>
<keyword evidence="9 12" id="KW-0560">Oxidoreductase</keyword>
<dbReference type="RefSeq" id="WP_152947911.1">
    <property type="nucleotide sequence ID" value="NZ_WHYR01000050.1"/>
</dbReference>
<comment type="pathway">
    <text evidence="3">Pyrimidine metabolism; UMP biosynthesis via de novo pathway; orotate from (S)-dihydroorotate (NAD(+) route): step 1/1.</text>
</comment>
<dbReference type="PROSITE" id="PS00912">
    <property type="entry name" value="DHODEHASE_2"/>
    <property type="match status" value="1"/>
</dbReference>
<dbReference type="InterPro" id="IPR013785">
    <property type="entry name" value="Aldolase_TIM"/>
</dbReference>
<reference evidence="14 15" key="1">
    <citation type="submission" date="2019-10" db="EMBL/GenBank/DDBJ databases">
        <title>Comparative genomics of sulfur disproportionating microorganisms.</title>
        <authorList>
            <person name="Ward L.M."/>
            <person name="Bertran E."/>
            <person name="Johnston D."/>
        </authorList>
    </citation>
    <scope>NUCLEOTIDE SEQUENCE [LARGE SCALE GENOMIC DNA]</scope>
    <source>
        <strain evidence="14 15">DSM 14055</strain>
    </source>
</reference>
<keyword evidence="15" id="KW-1185">Reference proteome</keyword>
<gene>
    <name evidence="12" type="primary">pyrD</name>
    <name evidence="14" type="ORF">GFC01_14455</name>
</gene>
<evidence type="ECO:0000256" key="1">
    <source>
        <dbReference type="ARBA" id="ARBA00003616"/>
    </source>
</evidence>
<keyword evidence="7 12" id="KW-0288">FMN</keyword>
<dbReference type="FunFam" id="3.20.20.70:FF:000027">
    <property type="entry name" value="Dihydropyrimidine dehydrogenase [NADP(+)]"/>
    <property type="match status" value="1"/>
</dbReference>
<dbReference type="Proteomes" id="UP000441717">
    <property type="component" value="Unassembled WGS sequence"/>
</dbReference>
<evidence type="ECO:0000313" key="15">
    <source>
        <dbReference type="Proteomes" id="UP000441717"/>
    </source>
</evidence>
<comment type="caution">
    <text evidence="14">The sequence shown here is derived from an EMBL/GenBank/DDBJ whole genome shotgun (WGS) entry which is preliminary data.</text>
</comment>
<accession>A0A6N7IWA6</accession>
<evidence type="ECO:0000256" key="5">
    <source>
        <dbReference type="ARBA" id="ARBA00022490"/>
    </source>
</evidence>
<dbReference type="HAMAP" id="MF_00224">
    <property type="entry name" value="DHO_dh_type1"/>
    <property type="match status" value="1"/>
</dbReference>
<comment type="catalytic activity">
    <reaction evidence="12">
        <text>(S)-dihydroorotate + A = orotate + AH2</text>
        <dbReference type="Rhea" id="RHEA:18073"/>
        <dbReference type="ChEBI" id="CHEBI:13193"/>
        <dbReference type="ChEBI" id="CHEBI:17499"/>
        <dbReference type="ChEBI" id="CHEBI:30839"/>
        <dbReference type="ChEBI" id="CHEBI:30864"/>
    </reaction>
</comment>
<feature type="binding site" evidence="12">
    <location>
        <position position="129"/>
    </location>
    <ligand>
        <name>FMN</name>
        <dbReference type="ChEBI" id="CHEBI:58210"/>
    </ligand>
</feature>
<evidence type="ECO:0000256" key="6">
    <source>
        <dbReference type="ARBA" id="ARBA00022630"/>
    </source>
</evidence>
<evidence type="ECO:0000256" key="3">
    <source>
        <dbReference type="ARBA" id="ARBA00004715"/>
    </source>
</evidence>
<dbReference type="UniPathway" id="UPA00070"/>
<name>A0A6N7IWA6_9FIRM</name>
<evidence type="ECO:0000256" key="2">
    <source>
        <dbReference type="ARBA" id="ARBA00004496"/>
    </source>
</evidence>
<dbReference type="EC" id="1.3.-.-" evidence="12"/>
<dbReference type="EMBL" id="WHYR01000050">
    <property type="protein sequence ID" value="MQL53438.1"/>
    <property type="molecule type" value="Genomic_DNA"/>
</dbReference>
<feature type="binding site" evidence="12">
    <location>
        <position position="47"/>
    </location>
    <ligand>
        <name>substrate</name>
    </ligand>
</feature>
<comment type="catalytic activity">
    <reaction evidence="11">
        <text>(S)-dihydroorotate + NAD(+) = orotate + NADH + H(+)</text>
        <dbReference type="Rhea" id="RHEA:13513"/>
        <dbReference type="ChEBI" id="CHEBI:15378"/>
        <dbReference type="ChEBI" id="CHEBI:30839"/>
        <dbReference type="ChEBI" id="CHEBI:30864"/>
        <dbReference type="ChEBI" id="CHEBI:57540"/>
        <dbReference type="ChEBI" id="CHEBI:57945"/>
        <dbReference type="EC" id="1.3.1.14"/>
    </reaction>
</comment>
<dbReference type="InterPro" id="IPR049622">
    <property type="entry name" value="Dihydroorotate_DH_I"/>
</dbReference>
<dbReference type="InterPro" id="IPR005720">
    <property type="entry name" value="Dihydroorotate_DH_cat"/>
</dbReference>
<comment type="similarity">
    <text evidence="4 12">Belongs to the dihydroorotate dehydrogenase family. Type 1 subfamily.</text>
</comment>
<dbReference type="Pfam" id="PF01180">
    <property type="entry name" value="DHO_dh"/>
    <property type="match status" value="1"/>
</dbReference>
<dbReference type="GO" id="GO:0005737">
    <property type="term" value="C:cytoplasm"/>
    <property type="evidence" value="ECO:0007669"/>
    <property type="project" value="UniProtKB-SubCell"/>
</dbReference>
<dbReference type="PANTHER" id="PTHR48109:SF1">
    <property type="entry name" value="DIHYDROOROTATE DEHYDROGENASE (FUMARATE)"/>
    <property type="match status" value="1"/>
</dbReference>
<dbReference type="GO" id="GO:0044205">
    <property type="term" value="P:'de novo' UMP biosynthetic process"/>
    <property type="evidence" value="ECO:0007669"/>
    <property type="project" value="UniProtKB-UniRule"/>
</dbReference>
<comment type="function">
    <text evidence="1">Catalyzes the conversion of dihydroorotate to orotate with NAD(+) as electron acceptor.</text>
</comment>
<proteinExistence type="inferred from homology"/>
<organism evidence="14 15">
    <name type="scientific">Desulfofundulus thermobenzoicus</name>
    <dbReference type="NCBI Taxonomy" id="29376"/>
    <lineage>
        <taxon>Bacteria</taxon>
        <taxon>Bacillati</taxon>
        <taxon>Bacillota</taxon>
        <taxon>Clostridia</taxon>
        <taxon>Eubacteriales</taxon>
        <taxon>Peptococcaceae</taxon>
        <taxon>Desulfofundulus</taxon>
    </lineage>
</organism>
<evidence type="ECO:0000256" key="4">
    <source>
        <dbReference type="ARBA" id="ARBA00008008"/>
    </source>
</evidence>
<keyword evidence="8 12" id="KW-0665">Pyrimidine biosynthesis</keyword>
<evidence type="ECO:0000256" key="7">
    <source>
        <dbReference type="ARBA" id="ARBA00022643"/>
    </source>
</evidence>
<keyword evidence="5 12" id="KW-0963">Cytoplasm</keyword>
<keyword evidence="6 12" id="KW-0285">Flavoprotein</keyword>
<evidence type="ECO:0000256" key="9">
    <source>
        <dbReference type="ARBA" id="ARBA00023002"/>
    </source>
</evidence>
<dbReference type="SUPFAM" id="SSF51395">
    <property type="entry name" value="FMN-linked oxidoreductases"/>
    <property type="match status" value="1"/>
</dbReference>
<feature type="binding site" evidence="12">
    <location>
        <position position="23"/>
    </location>
    <ligand>
        <name>FMN</name>
        <dbReference type="ChEBI" id="CHEBI:58210"/>
    </ligand>
</feature>
<dbReference type="PIRSF" id="PIRSF000164">
    <property type="entry name" value="DHO_oxidase"/>
    <property type="match status" value="1"/>
</dbReference>
<dbReference type="PROSITE" id="PS00911">
    <property type="entry name" value="DHODEHASE_1"/>
    <property type="match status" value="1"/>
</dbReference>
<dbReference type="InterPro" id="IPR001295">
    <property type="entry name" value="Dihydroorotate_DH_CS"/>
</dbReference>
<dbReference type="GO" id="GO:0004589">
    <property type="term" value="F:dihydroorotate dehydrogenase (NAD+) activity"/>
    <property type="evidence" value="ECO:0007669"/>
    <property type="project" value="UniProtKB-EC"/>
</dbReference>
<dbReference type="CDD" id="cd04740">
    <property type="entry name" value="DHOD_1B_like"/>
    <property type="match status" value="1"/>
</dbReference>
<dbReference type="GO" id="GO:0006207">
    <property type="term" value="P:'de novo' pyrimidine nucleobase biosynthetic process"/>
    <property type="evidence" value="ECO:0007669"/>
    <property type="project" value="InterPro"/>
</dbReference>
<comment type="subcellular location">
    <subcellularLocation>
        <location evidence="2 12">Cytoplasm</location>
    </subcellularLocation>
</comment>
<dbReference type="NCBIfam" id="NF005574">
    <property type="entry name" value="PRK07259.1"/>
    <property type="match status" value="1"/>
</dbReference>
<sequence length="307" mass="31899">MTKPNLAVNLAGIPMKNPVTTASGTFGFGPEYAPFVDLHRLGAIVVKGTTLLPRPGNPTPRIVETPAGILNAIGLQNPGVEHFVRVAMPYLRQFDLPVIVNIAGDTVEDYAALAGRLDRVPGVAGLEVNISCPNVKKGGMAFGVDPESAAAVVRAVKGATGLPVIVKLSPNVTSIVRMAEGVMEAGADALSMINTLLGMAIDIRRRRPVLGSGMGGLSGPAIRPVAVRMVWEVYRAFKVPIIGMGGIVTAEDALEFIMAGATAVAVGTANFINPRATMDVLEGIERFMAEEGVKSIGELVGAAHCTG</sequence>
<feature type="domain" description="Dihydroorotate dehydrogenase catalytic" evidence="13">
    <location>
        <begin position="6"/>
        <end position="288"/>
    </location>
</feature>
<evidence type="ECO:0000256" key="10">
    <source>
        <dbReference type="ARBA" id="ARBA00023027"/>
    </source>
</evidence>
<feature type="binding site" evidence="12">
    <location>
        <begin position="47"/>
        <end position="48"/>
    </location>
    <ligand>
        <name>FMN</name>
        <dbReference type="ChEBI" id="CHEBI:58210"/>
    </ligand>
</feature>
<dbReference type="Gene3D" id="3.20.20.70">
    <property type="entry name" value="Aldolase class I"/>
    <property type="match status" value="1"/>
</dbReference>
<evidence type="ECO:0000256" key="11">
    <source>
        <dbReference type="ARBA" id="ARBA00048996"/>
    </source>
</evidence>
<dbReference type="InterPro" id="IPR033888">
    <property type="entry name" value="DHOD_1B"/>
</dbReference>
<feature type="binding site" evidence="12">
    <location>
        <begin position="245"/>
        <end position="246"/>
    </location>
    <ligand>
        <name>FMN</name>
        <dbReference type="ChEBI" id="CHEBI:58210"/>
    </ligand>
</feature>
<evidence type="ECO:0000256" key="8">
    <source>
        <dbReference type="ARBA" id="ARBA00022975"/>
    </source>
</evidence>
<feature type="binding site" evidence="12">
    <location>
        <begin position="194"/>
        <end position="195"/>
    </location>
    <ligand>
        <name>substrate</name>
    </ligand>
</feature>
<dbReference type="InterPro" id="IPR024920">
    <property type="entry name" value="Dihydroorotate_DH_1"/>
</dbReference>
<dbReference type="AlphaFoldDB" id="A0A6N7IWA6"/>
<dbReference type="InterPro" id="IPR050074">
    <property type="entry name" value="DHO_dehydrogenase"/>
</dbReference>
<feature type="active site" description="Nucleophile" evidence="12">
    <location>
        <position position="132"/>
    </location>
</feature>
<feature type="binding site" evidence="12">
    <location>
        <position position="219"/>
    </location>
    <ligand>
        <name>FMN</name>
        <dbReference type="ChEBI" id="CHEBI:58210"/>
    </ligand>
</feature>
<evidence type="ECO:0000313" key="14">
    <source>
        <dbReference type="EMBL" id="MQL53438.1"/>
    </source>
</evidence>
<dbReference type="InterPro" id="IPR012135">
    <property type="entry name" value="Dihydroorotate_DH_1_2"/>
</dbReference>